<accession>A0A7W0HW90</accession>
<dbReference type="AlphaFoldDB" id="A0A7W0HW90"/>
<dbReference type="PROSITE" id="PS51186">
    <property type="entry name" value="GNAT"/>
    <property type="match status" value="1"/>
</dbReference>
<evidence type="ECO:0000259" key="1">
    <source>
        <dbReference type="PROSITE" id="PS51186"/>
    </source>
</evidence>
<evidence type="ECO:0000313" key="2">
    <source>
        <dbReference type="EMBL" id="MBA2897847.1"/>
    </source>
</evidence>
<gene>
    <name evidence="2" type="ORF">HNR30_009253</name>
</gene>
<dbReference type="Gene3D" id="1.10.287.900">
    <property type="entry name" value="The crystal structure of the spermine/spermidine acetyltransferase from enterococcus faecali"/>
    <property type="match status" value="1"/>
</dbReference>
<dbReference type="InterPro" id="IPR016181">
    <property type="entry name" value="Acyl_CoA_acyltransferase"/>
</dbReference>
<dbReference type="InterPro" id="IPR027455">
    <property type="entry name" value="Sper_AcTfrase_N"/>
</dbReference>
<proteinExistence type="predicted"/>
<reference evidence="2 3" key="1">
    <citation type="submission" date="2020-07" db="EMBL/GenBank/DDBJ databases">
        <title>Genomic Encyclopedia of Type Strains, Phase IV (KMG-IV): sequencing the most valuable type-strain genomes for metagenomic binning, comparative biology and taxonomic classification.</title>
        <authorList>
            <person name="Goeker M."/>
        </authorList>
    </citation>
    <scope>NUCLEOTIDE SEQUENCE [LARGE SCALE GENOMIC DNA]</scope>
    <source>
        <strain evidence="2 3">DSM 45533</strain>
    </source>
</reference>
<dbReference type="EMBL" id="JACDUR010000014">
    <property type="protein sequence ID" value="MBA2897847.1"/>
    <property type="molecule type" value="Genomic_DNA"/>
</dbReference>
<keyword evidence="2" id="KW-0808">Transferase</keyword>
<dbReference type="Pfam" id="PF00583">
    <property type="entry name" value="Acetyltransf_1"/>
    <property type="match status" value="1"/>
</dbReference>
<dbReference type="InterPro" id="IPR000182">
    <property type="entry name" value="GNAT_dom"/>
</dbReference>
<dbReference type="Gene3D" id="3.40.630.30">
    <property type="match status" value="1"/>
</dbReference>
<name>A0A7W0HW90_9ACTN</name>
<keyword evidence="3" id="KW-1185">Reference proteome</keyword>
<dbReference type="EC" id="2.3.1.57" evidence="2"/>
<sequence length="153" mass="16784">MNFRLVPVTQANIDLALTVKVRPDQERFVAPVAKSLAEAYVFGDAAWPRLILDADDKAVGFLMAFVEIDWNGKGVDFRSGLWRLNVMPEAQGRGVGRFAVEAVAAEVRRRGARQMFVSWEAGDDGPENFYLKLGFRPTGETTGGQPVGVLDLG</sequence>
<feature type="domain" description="N-acetyltransferase" evidence="1">
    <location>
        <begin position="1"/>
        <end position="153"/>
    </location>
</feature>
<evidence type="ECO:0000313" key="3">
    <source>
        <dbReference type="Proteomes" id="UP000530928"/>
    </source>
</evidence>
<dbReference type="GO" id="GO:0004145">
    <property type="term" value="F:diamine N-acetyltransferase activity"/>
    <property type="evidence" value="ECO:0007669"/>
    <property type="project" value="UniProtKB-EC"/>
</dbReference>
<comment type="caution">
    <text evidence="2">The sequence shown here is derived from an EMBL/GenBank/DDBJ whole genome shotgun (WGS) entry which is preliminary data.</text>
</comment>
<organism evidence="2 3">
    <name type="scientific">Nonomuraea soli</name>
    <dbReference type="NCBI Taxonomy" id="1032476"/>
    <lineage>
        <taxon>Bacteria</taxon>
        <taxon>Bacillati</taxon>
        <taxon>Actinomycetota</taxon>
        <taxon>Actinomycetes</taxon>
        <taxon>Streptosporangiales</taxon>
        <taxon>Streptosporangiaceae</taxon>
        <taxon>Nonomuraea</taxon>
    </lineage>
</organism>
<dbReference type="RefSeq" id="WP_181616525.1">
    <property type="nucleotide sequence ID" value="NZ_BAABAM010000016.1"/>
</dbReference>
<protein>
    <submittedName>
        <fullName evidence="2">Diamine N-acetyltransferase</fullName>
        <ecNumber evidence="2">2.3.1.57</ecNumber>
    </submittedName>
</protein>
<dbReference type="CDD" id="cd04301">
    <property type="entry name" value="NAT_SF"/>
    <property type="match status" value="1"/>
</dbReference>
<keyword evidence="2" id="KW-0012">Acyltransferase</keyword>
<dbReference type="Proteomes" id="UP000530928">
    <property type="component" value="Unassembled WGS sequence"/>
</dbReference>
<dbReference type="SUPFAM" id="SSF55729">
    <property type="entry name" value="Acyl-CoA N-acyltransferases (Nat)"/>
    <property type="match status" value="1"/>
</dbReference>